<evidence type="ECO:0000256" key="3">
    <source>
        <dbReference type="ARBA" id="ARBA00023110"/>
    </source>
</evidence>
<evidence type="ECO:0000259" key="7">
    <source>
        <dbReference type="PROSITE" id="PS50059"/>
    </source>
</evidence>
<evidence type="ECO:0000256" key="2">
    <source>
        <dbReference type="ARBA" id="ARBA00013194"/>
    </source>
</evidence>
<reference evidence="8 9" key="1">
    <citation type="journal article" date="2019" name="Nat. Ecol. Evol.">
        <title>Megaphylogeny resolves global patterns of mushroom evolution.</title>
        <authorList>
            <person name="Varga T."/>
            <person name="Krizsan K."/>
            <person name="Foldi C."/>
            <person name="Dima B."/>
            <person name="Sanchez-Garcia M."/>
            <person name="Sanchez-Ramirez S."/>
            <person name="Szollosi G.J."/>
            <person name="Szarkandi J.G."/>
            <person name="Papp V."/>
            <person name="Albert L."/>
            <person name="Andreopoulos W."/>
            <person name="Angelini C."/>
            <person name="Antonin V."/>
            <person name="Barry K.W."/>
            <person name="Bougher N.L."/>
            <person name="Buchanan P."/>
            <person name="Buyck B."/>
            <person name="Bense V."/>
            <person name="Catcheside P."/>
            <person name="Chovatia M."/>
            <person name="Cooper J."/>
            <person name="Damon W."/>
            <person name="Desjardin D."/>
            <person name="Finy P."/>
            <person name="Geml J."/>
            <person name="Haridas S."/>
            <person name="Hughes K."/>
            <person name="Justo A."/>
            <person name="Karasinski D."/>
            <person name="Kautmanova I."/>
            <person name="Kiss B."/>
            <person name="Kocsube S."/>
            <person name="Kotiranta H."/>
            <person name="LaButti K.M."/>
            <person name="Lechner B.E."/>
            <person name="Liimatainen K."/>
            <person name="Lipzen A."/>
            <person name="Lukacs Z."/>
            <person name="Mihaltcheva S."/>
            <person name="Morgado L.N."/>
            <person name="Niskanen T."/>
            <person name="Noordeloos M.E."/>
            <person name="Ohm R.A."/>
            <person name="Ortiz-Santana B."/>
            <person name="Ovrebo C."/>
            <person name="Racz N."/>
            <person name="Riley R."/>
            <person name="Savchenko A."/>
            <person name="Shiryaev A."/>
            <person name="Soop K."/>
            <person name="Spirin V."/>
            <person name="Szebenyi C."/>
            <person name="Tomsovsky M."/>
            <person name="Tulloss R.E."/>
            <person name="Uehling J."/>
            <person name="Grigoriev I.V."/>
            <person name="Vagvolgyi C."/>
            <person name="Papp T."/>
            <person name="Martin F.M."/>
            <person name="Miettinen O."/>
            <person name="Hibbett D.S."/>
            <person name="Nagy L.G."/>
        </authorList>
    </citation>
    <scope>NUCLEOTIDE SEQUENCE [LARGE SCALE GENOMIC DNA]</scope>
    <source>
        <strain evidence="8 9">CBS 309.79</strain>
    </source>
</reference>
<name>A0A5C3QL90_9AGAR</name>
<evidence type="ECO:0000313" key="9">
    <source>
        <dbReference type="Proteomes" id="UP000305067"/>
    </source>
</evidence>
<dbReference type="OrthoDB" id="1902587at2759"/>
<dbReference type="InterPro" id="IPR046357">
    <property type="entry name" value="PPIase_dom_sf"/>
</dbReference>
<accession>A0A5C3QL90</accession>
<dbReference type="EMBL" id="ML178822">
    <property type="protein sequence ID" value="TFL02532.1"/>
    <property type="molecule type" value="Genomic_DNA"/>
</dbReference>
<gene>
    <name evidence="8" type="ORF">BDV98DRAFT_565975</name>
</gene>
<proteinExistence type="predicted"/>
<organism evidence="8 9">
    <name type="scientific">Pterulicium gracile</name>
    <dbReference type="NCBI Taxonomy" id="1884261"/>
    <lineage>
        <taxon>Eukaryota</taxon>
        <taxon>Fungi</taxon>
        <taxon>Dikarya</taxon>
        <taxon>Basidiomycota</taxon>
        <taxon>Agaricomycotina</taxon>
        <taxon>Agaricomycetes</taxon>
        <taxon>Agaricomycetidae</taxon>
        <taxon>Agaricales</taxon>
        <taxon>Pleurotineae</taxon>
        <taxon>Pterulaceae</taxon>
        <taxon>Pterulicium</taxon>
    </lineage>
</organism>
<dbReference type="GO" id="GO:0003755">
    <property type="term" value="F:peptidyl-prolyl cis-trans isomerase activity"/>
    <property type="evidence" value="ECO:0007669"/>
    <property type="project" value="UniProtKB-KW"/>
</dbReference>
<dbReference type="PROSITE" id="PS50059">
    <property type="entry name" value="FKBP_PPIASE"/>
    <property type="match status" value="1"/>
</dbReference>
<feature type="signal peptide" evidence="6">
    <location>
        <begin position="1"/>
        <end position="23"/>
    </location>
</feature>
<feature type="domain" description="PPIase FKBP-type" evidence="7">
    <location>
        <begin position="48"/>
        <end position="137"/>
    </location>
</feature>
<keyword evidence="4 5" id="KW-0413">Isomerase</keyword>
<dbReference type="Proteomes" id="UP000305067">
    <property type="component" value="Unassembled WGS sequence"/>
</dbReference>
<dbReference type="Gene3D" id="3.10.50.40">
    <property type="match status" value="1"/>
</dbReference>
<evidence type="ECO:0000256" key="6">
    <source>
        <dbReference type="SAM" id="SignalP"/>
    </source>
</evidence>
<dbReference type="InterPro" id="IPR044609">
    <property type="entry name" value="FKBP2/11"/>
</dbReference>
<dbReference type="InterPro" id="IPR001179">
    <property type="entry name" value="PPIase_FKBP_dom"/>
</dbReference>
<dbReference type="PANTHER" id="PTHR45779">
    <property type="entry name" value="PEPTIDYLPROLYL ISOMERASE"/>
    <property type="match status" value="1"/>
</dbReference>
<evidence type="ECO:0000256" key="5">
    <source>
        <dbReference type="PROSITE-ProRule" id="PRU00277"/>
    </source>
</evidence>
<keyword evidence="6" id="KW-0732">Signal</keyword>
<sequence length="150" mass="15842">MKFASVLAVFAVALGAYAQEAETKEVPKTLGIETTFMPADCPNKAKTGDAIQVHYTGTLHANGNKFDSSHDRGDPLPLTLGIGQVIPGWDEGLQGMCLGEKRILTIPSKKAYGSRGFGSIIPPHSALVFDVELVGLQPKAGKEGGAHQEL</sequence>
<dbReference type="EC" id="5.2.1.8" evidence="2 5"/>
<dbReference type="GO" id="GO:0005783">
    <property type="term" value="C:endoplasmic reticulum"/>
    <property type="evidence" value="ECO:0007669"/>
    <property type="project" value="TreeGrafter"/>
</dbReference>
<protein>
    <recommendedName>
        <fullName evidence="2 5">peptidylprolyl isomerase</fullName>
        <ecNumber evidence="2 5">5.2.1.8</ecNumber>
    </recommendedName>
</protein>
<dbReference type="STRING" id="1884261.A0A5C3QL90"/>
<feature type="chain" id="PRO_5022772354" description="peptidylprolyl isomerase" evidence="6">
    <location>
        <begin position="24"/>
        <end position="150"/>
    </location>
</feature>
<keyword evidence="9" id="KW-1185">Reference proteome</keyword>
<comment type="catalytic activity">
    <reaction evidence="1 5">
        <text>[protein]-peptidylproline (omega=180) = [protein]-peptidylproline (omega=0)</text>
        <dbReference type="Rhea" id="RHEA:16237"/>
        <dbReference type="Rhea" id="RHEA-COMP:10747"/>
        <dbReference type="Rhea" id="RHEA-COMP:10748"/>
        <dbReference type="ChEBI" id="CHEBI:83833"/>
        <dbReference type="ChEBI" id="CHEBI:83834"/>
        <dbReference type="EC" id="5.2.1.8"/>
    </reaction>
</comment>
<dbReference type="AlphaFoldDB" id="A0A5C3QL90"/>
<evidence type="ECO:0000256" key="4">
    <source>
        <dbReference type="ARBA" id="ARBA00023235"/>
    </source>
</evidence>
<dbReference type="Pfam" id="PF00254">
    <property type="entry name" value="FKBP_C"/>
    <property type="match status" value="1"/>
</dbReference>
<dbReference type="PANTHER" id="PTHR45779:SF7">
    <property type="entry name" value="PEPTIDYLPROLYL ISOMERASE"/>
    <property type="match status" value="1"/>
</dbReference>
<dbReference type="SUPFAM" id="SSF54534">
    <property type="entry name" value="FKBP-like"/>
    <property type="match status" value="1"/>
</dbReference>
<evidence type="ECO:0000256" key="1">
    <source>
        <dbReference type="ARBA" id="ARBA00000971"/>
    </source>
</evidence>
<evidence type="ECO:0000313" key="8">
    <source>
        <dbReference type="EMBL" id="TFL02532.1"/>
    </source>
</evidence>
<keyword evidence="3 5" id="KW-0697">Rotamase</keyword>
<dbReference type="FunFam" id="3.10.50.40:FF:000006">
    <property type="entry name" value="Peptidyl-prolyl cis-trans isomerase"/>
    <property type="match status" value="1"/>
</dbReference>